<dbReference type="SUPFAM" id="SSF48452">
    <property type="entry name" value="TPR-like"/>
    <property type="match status" value="1"/>
</dbReference>
<organism evidence="3 4">
    <name type="scientific">Entotheonella factor</name>
    <dbReference type="NCBI Taxonomy" id="1429438"/>
    <lineage>
        <taxon>Bacteria</taxon>
        <taxon>Pseudomonadati</taxon>
        <taxon>Nitrospinota/Tectimicrobiota group</taxon>
        <taxon>Candidatus Tectimicrobiota</taxon>
        <taxon>Candidatus Entotheonellia</taxon>
        <taxon>Candidatus Entotheonellales</taxon>
        <taxon>Candidatus Entotheonellaceae</taxon>
        <taxon>Candidatus Entotheonella</taxon>
    </lineage>
</organism>
<dbReference type="InterPro" id="IPR011990">
    <property type="entry name" value="TPR-like_helical_dom_sf"/>
</dbReference>
<keyword evidence="1" id="KW-0802">TPR repeat</keyword>
<dbReference type="PATRIC" id="fig|1429438.4.peg.1038"/>
<feature type="repeat" description="TPR" evidence="1">
    <location>
        <begin position="29"/>
        <end position="62"/>
    </location>
</feature>
<protein>
    <recommendedName>
        <fullName evidence="2">CHAT domain-containing protein</fullName>
    </recommendedName>
</protein>
<comment type="caution">
    <text evidence="3">The sequence shown here is derived from an EMBL/GenBank/DDBJ whole genome shotgun (WGS) entry which is preliminary data.</text>
</comment>
<gene>
    <name evidence="3" type="ORF">ETSY1_04450</name>
</gene>
<sequence>MTGPADTALRYLQASLDMARESGNRLLTAKLLNNLGSFFTLQQRFDEALAVYRESLELARATEDRLLAAKTLTNAATTAIRLGQPSEAKPWLDQALTHLQELDHTRDKAYGLLNIGLAYRDLRTALPARAHTLLRSAFTAFQNAADAALAIDDPRSSSYAWGHLGALYEQEHRHREALQLTRRAVFAAQRVNAPESLYRWQWQAGRLLAALNQPDAAIVAYQQAVDTVQSLHQEMSHGQGRLLSFREEVQPVYFGLVDLLLKRAASLPQQAQYQPDLARARDIVESFKVAELQDYFLDDCVAEATAQATPLDVVSTTAVIVYPILLPDRTELLISLPSGLERFAVPVGAEALTREIRAFRHTLENRTLWAFLNHAQTLYDWLIRPFISVLAPLSVETLVFVPDGPLRTIPMAALHDGEQFLIRQYAVATTPGLKLTDPRPLPKDQPKLLALGLTEGVQGFTPLPHVSTELQTLRDFYPSTVLLNEEFRLDDIQAAMQREQFTIVHVASHGQFGRDVHETFLLTFEEKLTVDWLDRILADFRPRDTPLELLTLSACETAAGDDRAALGLAGVAIKAGARSALATLWSVNDQASSKLVIEFYRQLQIPAVSRALALQRAQLHLLDDPRYDHPGYWAPFLLLNNWL</sequence>
<dbReference type="PANTHER" id="PTHR10098">
    <property type="entry name" value="RAPSYN-RELATED"/>
    <property type="match status" value="1"/>
</dbReference>
<reference evidence="3 4" key="1">
    <citation type="journal article" date="2014" name="Nature">
        <title>An environmental bacterial taxon with a large and distinct metabolic repertoire.</title>
        <authorList>
            <person name="Wilson M.C."/>
            <person name="Mori T."/>
            <person name="Ruckert C."/>
            <person name="Uria A.R."/>
            <person name="Helf M.J."/>
            <person name="Takada K."/>
            <person name="Gernert C."/>
            <person name="Steffens U.A."/>
            <person name="Heycke N."/>
            <person name="Schmitt S."/>
            <person name="Rinke C."/>
            <person name="Helfrich E.J."/>
            <person name="Brachmann A.O."/>
            <person name="Gurgui C."/>
            <person name="Wakimoto T."/>
            <person name="Kracht M."/>
            <person name="Crusemann M."/>
            <person name="Hentschel U."/>
            <person name="Abe I."/>
            <person name="Matsunaga S."/>
            <person name="Kalinowski J."/>
            <person name="Takeyama H."/>
            <person name="Piel J."/>
        </authorList>
    </citation>
    <scope>NUCLEOTIDE SEQUENCE [LARGE SCALE GENOMIC DNA]</scope>
    <source>
        <strain evidence="4">TSY1</strain>
    </source>
</reference>
<dbReference type="Gene3D" id="1.25.40.10">
    <property type="entry name" value="Tetratricopeptide repeat domain"/>
    <property type="match status" value="2"/>
</dbReference>
<proteinExistence type="predicted"/>
<evidence type="ECO:0000259" key="2">
    <source>
        <dbReference type="Pfam" id="PF12770"/>
    </source>
</evidence>
<evidence type="ECO:0000256" key="1">
    <source>
        <dbReference type="PROSITE-ProRule" id="PRU00339"/>
    </source>
</evidence>
<evidence type="ECO:0000313" key="3">
    <source>
        <dbReference type="EMBL" id="ETX02193.1"/>
    </source>
</evidence>
<accession>W4LWC3</accession>
<dbReference type="PANTHER" id="PTHR10098:SF108">
    <property type="entry name" value="TETRATRICOPEPTIDE REPEAT PROTEIN 28"/>
    <property type="match status" value="1"/>
</dbReference>
<feature type="domain" description="CHAT" evidence="2">
    <location>
        <begin position="375"/>
        <end position="638"/>
    </location>
</feature>
<dbReference type="HOGENOM" id="CLU_002404_2_1_7"/>
<evidence type="ECO:0000313" key="4">
    <source>
        <dbReference type="Proteomes" id="UP000019141"/>
    </source>
</evidence>
<keyword evidence="4" id="KW-1185">Reference proteome</keyword>
<dbReference type="InterPro" id="IPR024983">
    <property type="entry name" value="CHAT_dom"/>
</dbReference>
<dbReference type="AlphaFoldDB" id="W4LWC3"/>
<dbReference type="SMART" id="SM00028">
    <property type="entry name" value="TPR"/>
    <property type="match status" value="4"/>
</dbReference>
<dbReference type="Proteomes" id="UP000019141">
    <property type="component" value="Unassembled WGS sequence"/>
</dbReference>
<dbReference type="Pfam" id="PF13424">
    <property type="entry name" value="TPR_12"/>
    <property type="match status" value="1"/>
</dbReference>
<dbReference type="InterPro" id="IPR019734">
    <property type="entry name" value="TPR_rpt"/>
</dbReference>
<dbReference type="EMBL" id="AZHW01000168">
    <property type="protein sequence ID" value="ETX02193.1"/>
    <property type="molecule type" value="Genomic_DNA"/>
</dbReference>
<dbReference type="Pfam" id="PF12770">
    <property type="entry name" value="CHAT"/>
    <property type="match status" value="1"/>
</dbReference>
<name>W4LWC3_ENTF1</name>
<dbReference type="PROSITE" id="PS50005">
    <property type="entry name" value="TPR"/>
    <property type="match status" value="1"/>
</dbReference>